<accession>A0ABD3X991</accession>
<evidence type="ECO:0000313" key="1">
    <source>
        <dbReference type="EMBL" id="KAL3882680.1"/>
    </source>
</evidence>
<reference evidence="1 2" key="1">
    <citation type="submission" date="2024-11" db="EMBL/GenBank/DDBJ databases">
        <title>Chromosome-level genome assembly of the freshwater bivalve Anodonta woodiana.</title>
        <authorList>
            <person name="Chen X."/>
        </authorList>
    </citation>
    <scope>NUCLEOTIDE SEQUENCE [LARGE SCALE GENOMIC DNA]</scope>
    <source>
        <strain evidence="1">MN2024</strain>
        <tissue evidence="1">Gills</tissue>
    </source>
</reference>
<name>A0ABD3X991_SINWO</name>
<sequence length="111" mass="12988">MIQMPMYVCDCWRDILKGLCISTENLNDVYSTLIPRNRKVVQMLQISQTLNDQTNEVSKYLKRYVHELDLKALCLFLRFCIGSEIITVPNIAVEFVNMTGLSRRPNRAYLR</sequence>
<comment type="caution">
    <text evidence="1">The sequence shown here is derived from an EMBL/GenBank/DDBJ whole genome shotgun (WGS) entry which is preliminary data.</text>
</comment>
<dbReference type="Proteomes" id="UP001634394">
    <property type="component" value="Unassembled WGS sequence"/>
</dbReference>
<protein>
    <submittedName>
        <fullName evidence="1">Uncharacterized protein</fullName>
    </submittedName>
</protein>
<dbReference type="AlphaFoldDB" id="A0ABD3X991"/>
<dbReference type="EMBL" id="JBJQND010000003">
    <property type="protein sequence ID" value="KAL3882680.1"/>
    <property type="molecule type" value="Genomic_DNA"/>
</dbReference>
<keyword evidence="2" id="KW-1185">Reference proteome</keyword>
<gene>
    <name evidence="1" type="ORF">ACJMK2_028997</name>
</gene>
<proteinExistence type="predicted"/>
<organism evidence="1 2">
    <name type="scientific">Sinanodonta woodiana</name>
    <name type="common">Chinese pond mussel</name>
    <name type="synonym">Anodonta woodiana</name>
    <dbReference type="NCBI Taxonomy" id="1069815"/>
    <lineage>
        <taxon>Eukaryota</taxon>
        <taxon>Metazoa</taxon>
        <taxon>Spiralia</taxon>
        <taxon>Lophotrochozoa</taxon>
        <taxon>Mollusca</taxon>
        <taxon>Bivalvia</taxon>
        <taxon>Autobranchia</taxon>
        <taxon>Heteroconchia</taxon>
        <taxon>Palaeoheterodonta</taxon>
        <taxon>Unionida</taxon>
        <taxon>Unionoidea</taxon>
        <taxon>Unionidae</taxon>
        <taxon>Unioninae</taxon>
        <taxon>Sinanodonta</taxon>
    </lineage>
</organism>
<evidence type="ECO:0000313" key="2">
    <source>
        <dbReference type="Proteomes" id="UP001634394"/>
    </source>
</evidence>